<dbReference type="Pfam" id="PF00651">
    <property type="entry name" value="BTB"/>
    <property type="match status" value="1"/>
</dbReference>
<keyword evidence="2" id="KW-0677">Repeat</keyword>
<keyword evidence="1" id="KW-0880">Kelch repeat</keyword>
<dbReference type="Gene3D" id="3.30.710.10">
    <property type="entry name" value="Potassium Channel Kv1.1, Chain A"/>
    <property type="match status" value="1"/>
</dbReference>
<sequence>MFSTKSTIGRHGTSSEIEKFEHDSRKIAPISLCTDDDFDFVKINDLSEMYKNTYAIFNELRSKCQLCDVALVVENKKFSVHKVVLAATIPYFHGMFTLDLMEANLKEIQIEEMSYETVEQLLTYAYTGELRISTTNVQSVMMGANFFQMQEVVQHCGTFLLTRLHPSNALSIREFCKMMSANKEIIEQADDFVQKHFLSVSRDDDFKKLEVTDVVELLEKDNLYVDSEEQIYVAAMAWLNADKARHEIASSILPCVRLPLLSPTYLSSTVAANPIIKRDIPCRDLIPSCEETIPAGSSHHFEIAPHWGVDPRSMMR</sequence>
<dbReference type="Proteomes" id="UP000005237">
    <property type="component" value="Unassembled WGS sequence"/>
</dbReference>
<dbReference type="InterPro" id="IPR011333">
    <property type="entry name" value="SKP1/BTB/POZ_sf"/>
</dbReference>
<organism evidence="4 5">
    <name type="scientific">Caenorhabditis japonica</name>
    <dbReference type="NCBI Taxonomy" id="281687"/>
    <lineage>
        <taxon>Eukaryota</taxon>
        <taxon>Metazoa</taxon>
        <taxon>Ecdysozoa</taxon>
        <taxon>Nematoda</taxon>
        <taxon>Chromadorea</taxon>
        <taxon>Rhabditida</taxon>
        <taxon>Rhabditina</taxon>
        <taxon>Rhabditomorpha</taxon>
        <taxon>Rhabditoidea</taxon>
        <taxon>Rhabditidae</taxon>
        <taxon>Peloderinae</taxon>
        <taxon>Caenorhabditis</taxon>
    </lineage>
</organism>
<dbReference type="SMART" id="SM00225">
    <property type="entry name" value="BTB"/>
    <property type="match status" value="1"/>
</dbReference>
<evidence type="ECO:0000256" key="2">
    <source>
        <dbReference type="ARBA" id="ARBA00022737"/>
    </source>
</evidence>
<accession>A0A8R1DQQ7</accession>
<dbReference type="AlphaFoldDB" id="A0A8R1DQQ7"/>
<protein>
    <submittedName>
        <fullName evidence="4">BTB domain-containing protein</fullName>
    </submittedName>
</protein>
<dbReference type="InterPro" id="IPR011705">
    <property type="entry name" value="BACK"/>
</dbReference>
<dbReference type="InterPro" id="IPR000210">
    <property type="entry name" value="BTB/POZ_dom"/>
</dbReference>
<dbReference type="PANTHER" id="PTHR24412:SF503">
    <property type="entry name" value="BTB DOMAIN-CONTAINING PROTEIN"/>
    <property type="match status" value="1"/>
</dbReference>
<evidence type="ECO:0000313" key="4">
    <source>
        <dbReference type="EnsemblMetazoa" id="CJA08978.1"/>
    </source>
</evidence>
<evidence type="ECO:0000313" key="5">
    <source>
        <dbReference type="Proteomes" id="UP000005237"/>
    </source>
</evidence>
<dbReference type="Pfam" id="PF07707">
    <property type="entry name" value="BACK"/>
    <property type="match status" value="1"/>
</dbReference>
<dbReference type="Gene3D" id="1.25.40.420">
    <property type="match status" value="1"/>
</dbReference>
<dbReference type="SMART" id="SM00875">
    <property type="entry name" value="BACK"/>
    <property type="match status" value="1"/>
</dbReference>
<keyword evidence="5" id="KW-1185">Reference proteome</keyword>
<feature type="domain" description="BTB" evidence="3">
    <location>
        <begin position="67"/>
        <end position="134"/>
    </location>
</feature>
<dbReference type="PROSITE" id="PS50097">
    <property type="entry name" value="BTB"/>
    <property type="match status" value="1"/>
</dbReference>
<reference evidence="5" key="1">
    <citation type="submission" date="2010-08" db="EMBL/GenBank/DDBJ databases">
        <authorList>
            <consortium name="Caenorhabditis japonica Sequencing Consortium"/>
            <person name="Wilson R.K."/>
        </authorList>
    </citation>
    <scope>NUCLEOTIDE SEQUENCE [LARGE SCALE GENOMIC DNA]</scope>
    <source>
        <strain evidence="5">DF5081</strain>
    </source>
</reference>
<dbReference type="SUPFAM" id="SSF54695">
    <property type="entry name" value="POZ domain"/>
    <property type="match status" value="1"/>
</dbReference>
<proteinExistence type="predicted"/>
<evidence type="ECO:0000256" key="1">
    <source>
        <dbReference type="ARBA" id="ARBA00022441"/>
    </source>
</evidence>
<name>A0A8R1DQQ7_CAEJA</name>
<dbReference type="EnsemblMetazoa" id="CJA08978.1">
    <property type="protein sequence ID" value="CJA08978.1"/>
    <property type="gene ID" value="WBGene00128182"/>
</dbReference>
<reference evidence="4" key="2">
    <citation type="submission" date="2022-06" db="UniProtKB">
        <authorList>
            <consortium name="EnsemblMetazoa"/>
        </authorList>
    </citation>
    <scope>IDENTIFICATION</scope>
    <source>
        <strain evidence="4">DF5081</strain>
    </source>
</reference>
<evidence type="ECO:0000259" key="3">
    <source>
        <dbReference type="PROSITE" id="PS50097"/>
    </source>
</evidence>
<dbReference type="FunFam" id="1.25.40.420:FF:000001">
    <property type="entry name" value="Kelch-like family member 12"/>
    <property type="match status" value="1"/>
</dbReference>
<dbReference type="PANTHER" id="PTHR24412">
    <property type="entry name" value="KELCH PROTEIN"/>
    <property type="match status" value="1"/>
</dbReference>